<dbReference type="InterPro" id="IPR036397">
    <property type="entry name" value="RNaseH_sf"/>
</dbReference>
<organism evidence="1 2">
    <name type="scientific">Strongyloides venezuelensis</name>
    <name type="common">Threadworm</name>
    <dbReference type="NCBI Taxonomy" id="75913"/>
    <lineage>
        <taxon>Eukaryota</taxon>
        <taxon>Metazoa</taxon>
        <taxon>Ecdysozoa</taxon>
        <taxon>Nematoda</taxon>
        <taxon>Chromadorea</taxon>
        <taxon>Rhabditida</taxon>
        <taxon>Tylenchina</taxon>
        <taxon>Panagrolaimomorpha</taxon>
        <taxon>Strongyloidoidea</taxon>
        <taxon>Strongyloididae</taxon>
        <taxon>Strongyloides</taxon>
    </lineage>
</organism>
<reference evidence="1" key="1">
    <citation type="submission" date="2014-07" db="EMBL/GenBank/DDBJ databases">
        <authorList>
            <person name="Martin A.A"/>
            <person name="De Silva N."/>
        </authorList>
    </citation>
    <scope>NUCLEOTIDE SEQUENCE</scope>
</reference>
<name>A0A0K0FRF8_STRVS</name>
<dbReference type="GO" id="GO:0003676">
    <property type="term" value="F:nucleic acid binding"/>
    <property type="evidence" value="ECO:0007669"/>
    <property type="project" value="InterPro"/>
</dbReference>
<protein>
    <submittedName>
        <fullName evidence="2">Integrase catalytic domain-containing protein</fullName>
    </submittedName>
</protein>
<dbReference type="PANTHER" id="PTHR42648:SF28">
    <property type="entry name" value="TRANSPOSON-ENCODED PROTEIN WITH RIBONUCLEASE H-LIKE AND RETROVIRUS ZINC FINGER-LIKE DOMAINS"/>
    <property type="match status" value="1"/>
</dbReference>
<keyword evidence="1" id="KW-1185">Reference proteome</keyword>
<dbReference type="InterPro" id="IPR039537">
    <property type="entry name" value="Retrotran_Ty1/copia-like"/>
</dbReference>
<evidence type="ECO:0000313" key="1">
    <source>
        <dbReference type="Proteomes" id="UP000035680"/>
    </source>
</evidence>
<reference evidence="2" key="2">
    <citation type="submission" date="2015-08" db="UniProtKB">
        <authorList>
            <consortium name="WormBaseParasite"/>
        </authorList>
    </citation>
    <scope>IDENTIFICATION</scope>
</reference>
<sequence length="227" mass="25818">MLTINLQQDVCFNLTKCDDTDPFHKRFGHTNLKSIENSLHRTFKNISSSCSSCSAIKILKAIKSKSDTFNALCVIVNDLENSSGFKVKFIHTDNGLKFCKKNIINWARSKGIVRTTTIAHTPEANPVERYNPCSHIRSRIYNDIIQTTPFSALGIKNKVQHLRILGSLIFIRKPTNGNLTYRSDVGSLVGFERTKNSYLVYLFHNQKIIKCCDFIIDETRNLKDGDI</sequence>
<dbReference type="STRING" id="75913.A0A0K0FRF8"/>
<proteinExistence type="predicted"/>
<accession>A0A0K0FRF8</accession>
<dbReference type="Gene3D" id="3.30.420.10">
    <property type="entry name" value="Ribonuclease H-like superfamily/Ribonuclease H"/>
    <property type="match status" value="1"/>
</dbReference>
<dbReference type="AlphaFoldDB" id="A0A0K0FRF8"/>
<dbReference type="InterPro" id="IPR012337">
    <property type="entry name" value="RNaseH-like_sf"/>
</dbReference>
<dbReference type="SUPFAM" id="SSF53098">
    <property type="entry name" value="Ribonuclease H-like"/>
    <property type="match status" value="1"/>
</dbReference>
<dbReference type="PANTHER" id="PTHR42648">
    <property type="entry name" value="TRANSPOSASE, PUTATIVE-RELATED"/>
    <property type="match status" value="1"/>
</dbReference>
<evidence type="ECO:0000313" key="2">
    <source>
        <dbReference type="WBParaSite" id="SVE_1248800.1"/>
    </source>
</evidence>
<dbReference type="Proteomes" id="UP000035680">
    <property type="component" value="Unassembled WGS sequence"/>
</dbReference>
<dbReference type="WBParaSite" id="SVE_1248800.1">
    <property type="protein sequence ID" value="SVE_1248800.1"/>
    <property type="gene ID" value="SVE_1248800"/>
</dbReference>